<organism evidence="2 3">
    <name type="scientific">Zea mays</name>
    <name type="common">Maize</name>
    <dbReference type="NCBI Taxonomy" id="4577"/>
    <lineage>
        <taxon>Eukaryota</taxon>
        <taxon>Viridiplantae</taxon>
        <taxon>Streptophyta</taxon>
        <taxon>Embryophyta</taxon>
        <taxon>Tracheophyta</taxon>
        <taxon>Spermatophyta</taxon>
        <taxon>Magnoliopsida</taxon>
        <taxon>Liliopsida</taxon>
        <taxon>Poales</taxon>
        <taxon>Poaceae</taxon>
        <taxon>PACMAD clade</taxon>
        <taxon>Panicoideae</taxon>
        <taxon>Andropogonodae</taxon>
        <taxon>Andropogoneae</taxon>
        <taxon>Tripsacinae</taxon>
        <taxon>Zea</taxon>
    </lineage>
</organism>
<feature type="compositionally biased region" description="Low complexity" evidence="1">
    <location>
        <begin position="20"/>
        <end position="35"/>
    </location>
</feature>
<proteinExistence type="predicted"/>
<feature type="compositionally biased region" description="Polar residues" evidence="1">
    <location>
        <begin position="1"/>
        <end position="10"/>
    </location>
</feature>
<dbReference type="Gramene" id="Zm00001eb284100_T001">
    <property type="protein sequence ID" value="Zm00001eb284100_P001"/>
    <property type="gene ID" value="Zm00001eb284100"/>
</dbReference>
<protein>
    <submittedName>
        <fullName evidence="2">Uncharacterized protein</fullName>
    </submittedName>
</protein>
<evidence type="ECO:0000313" key="3">
    <source>
        <dbReference type="Proteomes" id="UP000007305"/>
    </source>
</evidence>
<sequence>MTTMTRSTQFLGDHQVRPHAANSGAGSPRAGGPRPWLSMTAQGNCEQQLASHTVPTTCKMLNASTMEGAQNCIKKGEKYSYKTSCLEGNKYVEYNYMNSQGNLARAHSSRSTELCSLGWGTLVLHFVSCGYPLS</sequence>
<reference evidence="3" key="1">
    <citation type="journal article" date="2009" name="Science">
        <title>The B73 maize genome: complexity, diversity, and dynamics.</title>
        <authorList>
            <person name="Schnable P.S."/>
            <person name="Ware D."/>
            <person name="Fulton R.S."/>
            <person name="Stein J.C."/>
            <person name="Wei F."/>
            <person name="Pasternak S."/>
            <person name="Liang C."/>
            <person name="Zhang J."/>
            <person name="Fulton L."/>
            <person name="Graves T.A."/>
            <person name="Minx P."/>
            <person name="Reily A.D."/>
            <person name="Courtney L."/>
            <person name="Kruchowski S.S."/>
            <person name="Tomlinson C."/>
            <person name="Strong C."/>
            <person name="Delehaunty K."/>
            <person name="Fronick C."/>
            <person name="Courtney B."/>
            <person name="Rock S.M."/>
            <person name="Belter E."/>
            <person name="Du F."/>
            <person name="Kim K."/>
            <person name="Abbott R.M."/>
            <person name="Cotton M."/>
            <person name="Levy A."/>
            <person name="Marchetto P."/>
            <person name="Ochoa K."/>
            <person name="Jackson S.M."/>
            <person name="Gillam B."/>
            <person name="Chen W."/>
            <person name="Yan L."/>
            <person name="Higginbotham J."/>
            <person name="Cardenas M."/>
            <person name="Waligorski J."/>
            <person name="Applebaum E."/>
            <person name="Phelps L."/>
            <person name="Falcone J."/>
            <person name="Kanchi K."/>
            <person name="Thane T."/>
            <person name="Scimone A."/>
            <person name="Thane N."/>
            <person name="Henke J."/>
            <person name="Wang T."/>
            <person name="Ruppert J."/>
            <person name="Shah N."/>
            <person name="Rotter K."/>
            <person name="Hodges J."/>
            <person name="Ingenthron E."/>
            <person name="Cordes M."/>
            <person name="Kohlberg S."/>
            <person name="Sgro J."/>
            <person name="Delgado B."/>
            <person name="Mead K."/>
            <person name="Chinwalla A."/>
            <person name="Leonard S."/>
            <person name="Crouse K."/>
            <person name="Collura K."/>
            <person name="Kudrna D."/>
            <person name="Currie J."/>
            <person name="He R."/>
            <person name="Angelova A."/>
            <person name="Rajasekar S."/>
            <person name="Mueller T."/>
            <person name="Lomeli R."/>
            <person name="Scara G."/>
            <person name="Ko A."/>
            <person name="Delaney K."/>
            <person name="Wissotski M."/>
            <person name="Lopez G."/>
            <person name="Campos D."/>
            <person name="Braidotti M."/>
            <person name="Ashley E."/>
            <person name="Golser W."/>
            <person name="Kim H."/>
            <person name="Lee S."/>
            <person name="Lin J."/>
            <person name="Dujmic Z."/>
            <person name="Kim W."/>
            <person name="Talag J."/>
            <person name="Zuccolo A."/>
            <person name="Fan C."/>
            <person name="Sebastian A."/>
            <person name="Kramer M."/>
            <person name="Spiegel L."/>
            <person name="Nascimento L."/>
            <person name="Zutavern T."/>
            <person name="Miller B."/>
            <person name="Ambroise C."/>
            <person name="Muller S."/>
            <person name="Spooner W."/>
            <person name="Narechania A."/>
            <person name="Ren L."/>
            <person name="Wei S."/>
            <person name="Kumari S."/>
            <person name="Faga B."/>
            <person name="Levy M.J."/>
            <person name="McMahan L."/>
            <person name="Van Buren P."/>
            <person name="Vaughn M.W."/>
            <person name="Ying K."/>
            <person name="Yeh C.-T."/>
            <person name="Emrich S.J."/>
            <person name="Jia Y."/>
            <person name="Kalyanaraman A."/>
            <person name="Hsia A.-P."/>
            <person name="Barbazuk W.B."/>
            <person name="Baucom R.S."/>
            <person name="Brutnell T.P."/>
            <person name="Carpita N.C."/>
            <person name="Chaparro C."/>
            <person name="Chia J.-M."/>
            <person name="Deragon J.-M."/>
            <person name="Estill J.C."/>
            <person name="Fu Y."/>
            <person name="Jeddeloh J.A."/>
            <person name="Han Y."/>
            <person name="Lee H."/>
            <person name="Li P."/>
            <person name="Lisch D.R."/>
            <person name="Liu S."/>
            <person name="Liu Z."/>
            <person name="Nagel D.H."/>
            <person name="McCann M.C."/>
            <person name="SanMiguel P."/>
            <person name="Myers A.M."/>
            <person name="Nettleton D."/>
            <person name="Nguyen J."/>
            <person name="Penning B.W."/>
            <person name="Ponnala L."/>
            <person name="Schneider K.L."/>
            <person name="Schwartz D.C."/>
            <person name="Sharma A."/>
            <person name="Soderlund C."/>
            <person name="Springer N.M."/>
            <person name="Sun Q."/>
            <person name="Wang H."/>
            <person name="Waterman M."/>
            <person name="Westerman R."/>
            <person name="Wolfgruber T.K."/>
            <person name="Yang L."/>
            <person name="Yu Y."/>
            <person name="Zhang L."/>
            <person name="Zhou S."/>
            <person name="Zhu Q."/>
            <person name="Bennetzen J.L."/>
            <person name="Dawe R.K."/>
            <person name="Jiang J."/>
            <person name="Jiang N."/>
            <person name="Presting G.G."/>
            <person name="Wessler S.R."/>
            <person name="Aluru S."/>
            <person name="Martienssen R.A."/>
            <person name="Clifton S.W."/>
            <person name="McCombie W.R."/>
            <person name="Wing R.A."/>
            <person name="Wilson R.K."/>
        </authorList>
    </citation>
    <scope>NUCLEOTIDE SEQUENCE [LARGE SCALE GENOMIC DNA]</scope>
    <source>
        <strain evidence="3">cv. B73</strain>
    </source>
</reference>
<evidence type="ECO:0000313" key="2">
    <source>
        <dbReference type="EnsemblPlants" id="Zm00001eb284100_P001"/>
    </source>
</evidence>
<accession>A0A804Q157</accession>
<dbReference type="InParanoid" id="A0A804Q157"/>
<dbReference type="EnsemblPlants" id="Zm00001eb284100_T001">
    <property type="protein sequence ID" value="Zm00001eb284100_P001"/>
    <property type="gene ID" value="Zm00001eb284100"/>
</dbReference>
<name>A0A804Q157_MAIZE</name>
<reference evidence="2" key="2">
    <citation type="submission" date="2019-07" db="EMBL/GenBank/DDBJ databases">
        <authorList>
            <person name="Seetharam A."/>
            <person name="Woodhouse M."/>
            <person name="Cannon E."/>
        </authorList>
    </citation>
    <scope>NUCLEOTIDE SEQUENCE [LARGE SCALE GENOMIC DNA]</scope>
    <source>
        <strain evidence="2">cv. B73</strain>
    </source>
</reference>
<reference evidence="2" key="3">
    <citation type="submission" date="2021-05" db="UniProtKB">
        <authorList>
            <consortium name="EnsemblPlants"/>
        </authorList>
    </citation>
    <scope>IDENTIFICATION</scope>
    <source>
        <strain evidence="2">cv. B73</strain>
    </source>
</reference>
<dbReference type="AlphaFoldDB" id="A0A804Q157"/>
<keyword evidence="3" id="KW-1185">Reference proteome</keyword>
<dbReference type="Proteomes" id="UP000007305">
    <property type="component" value="Chromosome 6"/>
</dbReference>
<feature type="region of interest" description="Disordered" evidence="1">
    <location>
        <begin position="1"/>
        <end position="38"/>
    </location>
</feature>
<evidence type="ECO:0000256" key="1">
    <source>
        <dbReference type="SAM" id="MobiDB-lite"/>
    </source>
</evidence>